<dbReference type="EMBL" id="JACAGJ010000001">
    <property type="protein sequence ID" value="MDM1071453.1"/>
    <property type="molecule type" value="Genomic_DNA"/>
</dbReference>
<proteinExistence type="predicted"/>
<dbReference type="RefSeq" id="WP_286491863.1">
    <property type="nucleotide sequence ID" value="NZ_JACAGJ010000001.1"/>
</dbReference>
<dbReference type="AlphaFoldDB" id="A0AAJ1QCC8"/>
<comment type="caution">
    <text evidence="1">The sequence shown here is derived from an EMBL/GenBank/DDBJ whole genome shotgun (WGS) entry which is preliminary data.</text>
</comment>
<organism evidence="1 2">
    <name type="scientific">Empedobacter brevis</name>
    <dbReference type="NCBI Taxonomy" id="247"/>
    <lineage>
        <taxon>Bacteria</taxon>
        <taxon>Pseudomonadati</taxon>
        <taxon>Bacteroidota</taxon>
        <taxon>Flavobacteriia</taxon>
        <taxon>Flavobacteriales</taxon>
        <taxon>Weeksellaceae</taxon>
        <taxon>Empedobacter</taxon>
    </lineage>
</organism>
<accession>A0AAJ1QCC8</accession>
<reference evidence="1" key="2">
    <citation type="journal article" date="2022" name="Sci. Total Environ.">
        <title>Prevalence, transmission, and molecular epidemiology of tet(X)-positive bacteria among humans, animals, and environmental niches in China: An epidemiological, and genomic-based study.</title>
        <authorList>
            <person name="Dong N."/>
            <person name="Zeng Y."/>
            <person name="Cai C."/>
            <person name="Sun C."/>
            <person name="Lu J."/>
            <person name="Liu C."/>
            <person name="Zhou H."/>
            <person name="Sun Q."/>
            <person name="Shu L."/>
            <person name="Wang H."/>
            <person name="Wang Y."/>
            <person name="Wang S."/>
            <person name="Wu C."/>
            <person name="Chan E.W."/>
            <person name="Chen G."/>
            <person name="Shen Z."/>
            <person name="Chen S."/>
            <person name="Zhang R."/>
        </authorList>
    </citation>
    <scope>NUCLEOTIDE SEQUENCE</scope>
    <source>
        <strain evidence="1">R655-4</strain>
    </source>
</reference>
<sequence length="331" mass="35793">MKNNVLKAACLINANYYSTFNYLLNDYLIVNHKSNLLYCISVKCINSLVRTIVKLSLNNLKIMKKHLIILMSLFSSVSLFSQVGINTENPQQLFHTDGKSSAATTNPTTGTPSVAQQVDDVVITNQGRVGIGTINPSVKLDIVSSTNGAIKIVDGTEGQSKVLMSNEYGVGTWQTPASIKAVALGNFSQVDNNVSSNGGSSPLYSKISLNLSRGRWVVNAGLTLLSYLSTANRFWQHFYLSSSTTSVQQNGFTHLGPAGNSTSYAGVMYVTGSSANPPSNDSNMSFISGSSVINVTTDNLTIYLLIENKATNHWLLRGAAFENYFYAIPLN</sequence>
<evidence type="ECO:0000313" key="1">
    <source>
        <dbReference type="EMBL" id="MDM1071453.1"/>
    </source>
</evidence>
<evidence type="ECO:0008006" key="3">
    <source>
        <dbReference type="Google" id="ProtNLM"/>
    </source>
</evidence>
<dbReference type="Proteomes" id="UP001170959">
    <property type="component" value="Unassembled WGS sequence"/>
</dbReference>
<name>A0AAJ1QCC8_9FLAO</name>
<gene>
    <name evidence="1" type="ORF">HX001_02975</name>
</gene>
<evidence type="ECO:0000313" key="2">
    <source>
        <dbReference type="Proteomes" id="UP001170959"/>
    </source>
</evidence>
<protein>
    <recommendedName>
        <fullName evidence="3">C1q domain-containing protein</fullName>
    </recommendedName>
</protein>
<reference evidence="1" key="1">
    <citation type="submission" date="2020-06" db="EMBL/GenBank/DDBJ databases">
        <authorList>
            <person name="Dong N."/>
        </authorList>
    </citation>
    <scope>NUCLEOTIDE SEQUENCE</scope>
    <source>
        <strain evidence="1">R655-4</strain>
    </source>
</reference>